<evidence type="ECO:0000256" key="1">
    <source>
        <dbReference type="SAM" id="Phobius"/>
    </source>
</evidence>
<gene>
    <name evidence="2" type="ORF">AUJ23_02585</name>
</gene>
<dbReference type="EMBL" id="MNVC01000028">
    <property type="protein sequence ID" value="OIO19067.1"/>
    <property type="molecule type" value="Genomic_DNA"/>
</dbReference>
<feature type="transmembrane region" description="Helical" evidence="1">
    <location>
        <begin position="21"/>
        <end position="37"/>
    </location>
</feature>
<keyword evidence="1" id="KW-0472">Membrane</keyword>
<organism evidence="2 3">
    <name type="scientific">Candidatus Magasanikbacteria bacterium CG1_02_32_51</name>
    <dbReference type="NCBI Taxonomy" id="1805238"/>
    <lineage>
        <taxon>Bacteria</taxon>
        <taxon>Candidatus Magasanikiibacteriota</taxon>
    </lineage>
</organism>
<comment type="caution">
    <text evidence="2">The sequence shown here is derived from an EMBL/GenBank/DDBJ whole genome shotgun (WGS) entry which is preliminary data.</text>
</comment>
<proteinExistence type="predicted"/>
<evidence type="ECO:0000313" key="3">
    <source>
        <dbReference type="Proteomes" id="UP000181941"/>
    </source>
</evidence>
<dbReference type="AlphaFoldDB" id="A0A1J4U711"/>
<keyword evidence="1" id="KW-1133">Transmembrane helix</keyword>
<dbReference type="Proteomes" id="UP000181941">
    <property type="component" value="Unassembled WGS sequence"/>
</dbReference>
<accession>A0A1J4U711</accession>
<evidence type="ECO:0000313" key="2">
    <source>
        <dbReference type="EMBL" id="OIO19067.1"/>
    </source>
</evidence>
<name>A0A1J4U711_9BACT</name>
<protein>
    <submittedName>
        <fullName evidence="2">Uncharacterized protein</fullName>
    </submittedName>
</protein>
<reference evidence="2 3" key="1">
    <citation type="journal article" date="2016" name="Environ. Microbiol.">
        <title>Genomic resolution of a cold subsurface aquifer community provides metabolic insights for novel microbes adapted to high CO concentrations.</title>
        <authorList>
            <person name="Probst A.J."/>
            <person name="Castelle C.J."/>
            <person name="Singh A."/>
            <person name="Brown C.T."/>
            <person name="Anantharaman K."/>
            <person name="Sharon I."/>
            <person name="Hug L.A."/>
            <person name="Burstein D."/>
            <person name="Emerson J.B."/>
            <person name="Thomas B.C."/>
            <person name="Banfield J.F."/>
        </authorList>
    </citation>
    <scope>NUCLEOTIDE SEQUENCE [LARGE SCALE GENOMIC DNA]</scope>
    <source>
        <strain evidence="2">CG1_02_32_51</strain>
    </source>
</reference>
<keyword evidence="1" id="KW-0812">Transmembrane</keyword>
<feature type="transmembrane region" description="Helical" evidence="1">
    <location>
        <begin position="43"/>
        <end position="62"/>
    </location>
</feature>
<sequence length="194" mass="22066">MEYLKIKRLNTDSSGIKLFTRIFYGMVVVNLLLGVLIKHFLEVLLLVLAPAFLLFWIIMKLVKGDDVTFTDSEIYQTNIFKKKTKSIKHTEIVEIFALSSSINYLATAVGSIGSVARPSISISIIPFSKIISSKESFGGTNTIVISKKNRDDLMQTRFPYIKRLADNKDCIVLNPRKEVIDLLYKILPQYIKEN</sequence>